<dbReference type="PANTHER" id="PTHR46436">
    <property type="entry name" value="CENTROSOMAL PROTEIN OF 76 KDA"/>
    <property type="match status" value="1"/>
</dbReference>
<gene>
    <name evidence="3" type="ORF">TSOC_006674</name>
</gene>
<name>A0A2J8A330_9CHLO</name>
<accession>A0A2J8A330</accession>
<dbReference type="Pfam" id="PF24656">
    <property type="entry name" value="CEPT76_peptidase"/>
    <property type="match status" value="1"/>
</dbReference>
<evidence type="ECO:0000313" key="3">
    <source>
        <dbReference type="EMBL" id="PNH06916.1"/>
    </source>
</evidence>
<comment type="caution">
    <text evidence="3">The sequence shown here is derived from an EMBL/GenBank/DDBJ whole genome shotgun (WGS) entry which is preliminary data.</text>
</comment>
<evidence type="ECO:0000259" key="1">
    <source>
        <dbReference type="Pfam" id="PF24652"/>
    </source>
</evidence>
<dbReference type="PANTHER" id="PTHR46436:SF1">
    <property type="entry name" value="CENTROSOMAL PROTEIN OF 76 KDA"/>
    <property type="match status" value="1"/>
</dbReference>
<feature type="domain" description="Centrosomal protein of 76 kDa C-terminal" evidence="1">
    <location>
        <begin position="310"/>
        <end position="363"/>
    </location>
</feature>
<dbReference type="InterPro" id="IPR056288">
    <property type="entry name" value="CEP76_C"/>
</dbReference>
<dbReference type="EMBL" id="PGGS01000208">
    <property type="protein sequence ID" value="PNH06916.1"/>
    <property type="molecule type" value="Genomic_DNA"/>
</dbReference>
<keyword evidence="4" id="KW-1185">Reference proteome</keyword>
<dbReference type="AlphaFoldDB" id="A0A2J8A330"/>
<sequence>MPASTAPAGLLTLQLELRPPFSAALDESLLKSQQRLEHARDADVMAAFVSRAKAWWGDYVSQNLAFKARPIKVLATGEDGSQYPVCCFVRPLQLGRCLASAREAARFVSLLRRREDLAPLPSGGQSELAECWCLLHTVLASGTAVKVSLRARAGPINARGVEAKGFDLNGAGGGNKGGGSGGREEMALLLCSLLLGFGLDAWVVVGRLHDGSGHSWVMTRGPLASPCFWEPATGVRYLITDVDTWPYQSVGCVFNHNRLAANCQCDDSAFGTSYVLEDAALWRELPMPPQDLPALPWSPIPLAPSPIPDPLALEAHLEAQLRAAAAQHRRQALGVEGLTVWDDTLAQLLMPALAAYEHVSGAGSEGCREARRK</sequence>
<proteinExistence type="predicted"/>
<organism evidence="3 4">
    <name type="scientific">Tetrabaena socialis</name>
    <dbReference type="NCBI Taxonomy" id="47790"/>
    <lineage>
        <taxon>Eukaryota</taxon>
        <taxon>Viridiplantae</taxon>
        <taxon>Chlorophyta</taxon>
        <taxon>core chlorophytes</taxon>
        <taxon>Chlorophyceae</taxon>
        <taxon>CS clade</taxon>
        <taxon>Chlamydomonadales</taxon>
        <taxon>Tetrabaenaceae</taxon>
        <taxon>Tetrabaena</taxon>
    </lineage>
</organism>
<evidence type="ECO:0000313" key="4">
    <source>
        <dbReference type="Proteomes" id="UP000236333"/>
    </source>
</evidence>
<dbReference type="InterPro" id="IPR052299">
    <property type="entry name" value="CEP76"/>
</dbReference>
<dbReference type="Pfam" id="PF24652">
    <property type="entry name" value="CEP76_C"/>
    <property type="match status" value="1"/>
</dbReference>
<reference evidence="3 4" key="1">
    <citation type="journal article" date="2017" name="Mol. Biol. Evol.">
        <title>The 4-celled Tetrabaena socialis nuclear genome reveals the essential components for genetic control of cell number at the origin of multicellularity in the volvocine lineage.</title>
        <authorList>
            <person name="Featherston J."/>
            <person name="Arakaki Y."/>
            <person name="Hanschen E.R."/>
            <person name="Ferris P.J."/>
            <person name="Michod R.E."/>
            <person name="Olson B.J.S.C."/>
            <person name="Nozaki H."/>
            <person name="Durand P.M."/>
        </authorList>
    </citation>
    <scope>NUCLEOTIDE SEQUENCE [LARGE SCALE GENOMIC DNA]</scope>
    <source>
        <strain evidence="3 4">NIES-571</strain>
    </source>
</reference>
<protein>
    <submittedName>
        <fullName evidence="3">Centrosomal protein</fullName>
    </submittedName>
</protein>
<dbReference type="OrthoDB" id="5527234at2759"/>
<evidence type="ECO:0000259" key="2">
    <source>
        <dbReference type="Pfam" id="PF24656"/>
    </source>
</evidence>
<feature type="domain" description="CEP76/DRC7 peptidase-like" evidence="2">
    <location>
        <begin position="180"/>
        <end position="285"/>
    </location>
</feature>
<dbReference type="Proteomes" id="UP000236333">
    <property type="component" value="Unassembled WGS sequence"/>
</dbReference>
<dbReference type="InterPro" id="IPR056290">
    <property type="entry name" value="CEPT76/DRC7_peptidase-like_dom"/>
</dbReference>